<dbReference type="InterPro" id="IPR000835">
    <property type="entry name" value="HTH_MarR-typ"/>
</dbReference>
<reference evidence="2" key="1">
    <citation type="submission" date="2024-07" db="EMBL/GenBank/DDBJ databases">
        <authorList>
            <person name="fu j."/>
        </authorList>
    </citation>
    <scope>NUCLEOTIDE SEQUENCE</scope>
    <source>
        <strain evidence="2">P10A9</strain>
    </source>
</reference>
<dbReference type="PRINTS" id="PR00598">
    <property type="entry name" value="HTHMARR"/>
</dbReference>
<organism evidence="2">
    <name type="scientific">Sinomonas puerhi</name>
    <dbReference type="NCBI Taxonomy" id="3238584"/>
    <lineage>
        <taxon>Bacteria</taxon>
        <taxon>Bacillati</taxon>
        <taxon>Actinomycetota</taxon>
        <taxon>Actinomycetes</taxon>
        <taxon>Micrococcales</taxon>
        <taxon>Micrococcaceae</taxon>
        <taxon>Sinomonas</taxon>
    </lineage>
</organism>
<feature type="domain" description="HTH marR-type" evidence="1">
    <location>
        <begin position="18"/>
        <end position="150"/>
    </location>
</feature>
<dbReference type="EMBL" id="CP163302">
    <property type="protein sequence ID" value="XDP44692.1"/>
    <property type="molecule type" value="Genomic_DNA"/>
</dbReference>
<dbReference type="PANTHER" id="PTHR33164:SF43">
    <property type="entry name" value="HTH-TYPE TRANSCRIPTIONAL REPRESSOR YETL"/>
    <property type="match status" value="1"/>
</dbReference>
<dbReference type="RefSeq" id="WP_369045351.1">
    <property type="nucleotide sequence ID" value="NZ_CP163302.1"/>
</dbReference>
<dbReference type="KEGG" id="spue:AB5L97_15675"/>
<dbReference type="InterPro" id="IPR039422">
    <property type="entry name" value="MarR/SlyA-like"/>
</dbReference>
<dbReference type="Gene3D" id="1.10.10.10">
    <property type="entry name" value="Winged helix-like DNA-binding domain superfamily/Winged helix DNA-binding domain"/>
    <property type="match status" value="1"/>
</dbReference>
<dbReference type="SMART" id="SM00347">
    <property type="entry name" value="HTH_MARR"/>
    <property type="match status" value="1"/>
</dbReference>
<protein>
    <submittedName>
        <fullName evidence="2">MarR family winged helix-turn-helix transcriptional regulator</fullName>
    </submittedName>
</protein>
<accession>A0AB39L141</accession>
<name>A0AB39L141_9MICC</name>
<gene>
    <name evidence="2" type="ORF">AB5L97_15675</name>
</gene>
<dbReference type="SUPFAM" id="SSF46785">
    <property type="entry name" value="Winged helix' DNA-binding domain"/>
    <property type="match status" value="1"/>
</dbReference>
<dbReference type="PROSITE" id="PS50995">
    <property type="entry name" value="HTH_MARR_2"/>
    <property type="match status" value="1"/>
</dbReference>
<dbReference type="InterPro" id="IPR036390">
    <property type="entry name" value="WH_DNA-bd_sf"/>
</dbReference>
<dbReference type="AlphaFoldDB" id="A0AB39L141"/>
<evidence type="ECO:0000313" key="2">
    <source>
        <dbReference type="EMBL" id="XDP44692.1"/>
    </source>
</evidence>
<evidence type="ECO:0000259" key="1">
    <source>
        <dbReference type="PROSITE" id="PS50995"/>
    </source>
</evidence>
<sequence>MTTTVRRPPRDHASALAPTELRYLVLAAQREGNRALVRLLADLQLTPSQAEILLVLDEYGPVTLRALGELIVCEAGSPSRIVEVLVQRGLIERSSSPHDRRAVQLGVAAEAKQLIPQLRAVEENLDSYATSLLTGEEQAVLGRALRKYLAGTPSAEVLERRFSAKRAED</sequence>
<dbReference type="GO" id="GO:0003700">
    <property type="term" value="F:DNA-binding transcription factor activity"/>
    <property type="evidence" value="ECO:0007669"/>
    <property type="project" value="InterPro"/>
</dbReference>
<dbReference type="InterPro" id="IPR036388">
    <property type="entry name" value="WH-like_DNA-bd_sf"/>
</dbReference>
<dbReference type="Pfam" id="PF01047">
    <property type="entry name" value="MarR"/>
    <property type="match status" value="1"/>
</dbReference>
<proteinExistence type="predicted"/>
<dbReference type="GO" id="GO:0006950">
    <property type="term" value="P:response to stress"/>
    <property type="evidence" value="ECO:0007669"/>
    <property type="project" value="TreeGrafter"/>
</dbReference>
<dbReference type="PANTHER" id="PTHR33164">
    <property type="entry name" value="TRANSCRIPTIONAL REGULATOR, MARR FAMILY"/>
    <property type="match status" value="1"/>
</dbReference>